<dbReference type="Gene3D" id="3.40.50.300">
    <property type="entry name" value="P-loop containing nucleotide triphosphate hydrolases"/>
    <property type="match status" value="1"/>
</dbReference>
<evidence type="ECO:0000256" key="3">
    <source>
        <dbReference type="ARBA" id="ARBA00022801"/>
    </source>
</evidence>
<accession>A0A511V6F4</accession>
<dbReference type="Pfam" id="PF03308">
    <property type="entry name" value="MeaB"/>
    <property type="match status" value="1"/>
</dbReference>
<name>A0A511V6F4_9BACL</name>
<comment type="caution">
    <text evidence="6">The sequence shown here is derived from an EMBL/GenBank/DDBJ whole genome shotgun (WGS) entry which is preliminary data.</text>
</comment>
<dbReference type="AlphaFoldDB" id="A0A511V6F4"/>
<evidence type="ECO:0000256" key="2">
    <source>
        <dbReference type="ARBA" id="ARBA00022741"/>
    </source>
</evidence>
<dbReference type="CDD" id="cd03114">
    <property type="entry name" value="MMAA-like"/>
    <property type="match status" value="1"/>
</dbReference>
<dbReference type="EMBL" id="BJXX01000081">
    <property type="protein sequence ID" value="GEN34480.1"/>
    <property type="molecule type" value="Genomic_DNA"/>
</dbReference>
<dbReference type="SUPFAM" id="SSF52540">
    <property type="entry name" value="P-loop containing nucleoside triphosphate hydrolases"/>
    <property type="match status" value="1"/>
</dbReference>
<proteinExistence type="inferred from homology"/>
<dbReference type="Proteomes" id="UP000321157">
    <property type="component" value="Unassembled WGS sequence"/>
</dbReference>
<dbReference type="PANTHER" id="PTHR43087:SF1">
    <property type="entry name" value="LAO_AO TRANSPORT SYSTEM ATPASE"/>
    <property type="match status" value="1"/>
</dbReference>
<organism evidence="6 7">
    <name type="scientific">Aneurinibacillus danicus</name>
    <dbReference type="NCBI Taxonomy" id="267746"/>
    <lineage>
        <taxon>Bacteria</taxon>
        <taxon>Bacillati</taxon>
        <taxon>Bacillota</taxon>
        <taxon>Bacilli</taxon>
        <taxon>Bacillales</taxon>
        <taxon>Paenibacillaceae</taxon>
        <taxon>Aneurinibacillus group</taxon>
        <taxon>Aneurinibacillus</taxon>
    </lineage>
</organism>
<dbReference type="GO" id="GO:0003924">
    <property type="term" value="F:GTPase activity"/>
    <property type="evidence" value="ECO:0007669"/>
    <property type="project" value="InterPro"/>
</dbReference>
<keyword evidence="7" id="KW-1185">Reference proteome</keyword>
<sequence length="314" mass="34950">MHTLVERILNGDRRAVARAISYIEDNHPEKTEILQDLFPHTGKSFLVGITGSPGAGKSSFVDKLIGYLRRQNLTVGIVAVDPTSPFTGGAILGDRIRMQDHFLDEGVFIRSMGTRGSLGGLARSTKEAIRVLDAYGKDVVIIETVGVGQSELDIMNVADSTAVVLNPGGGDTVQAFKAGIMEIADLFILNKADLAGTEKLYREVEQMLDLVKHDAAWRPPVVKTITPQNKGIDETWQAFLNHKTYLKESGEWEKRRASHLKEEVAEIVEHEVHQLVTKHLRSEGYKEIMEKVSRRDIDPYEVAGQLFHQLVKEK</sequence>
<keyword evidence="3" id="KW-0378">Hydrolase</keyword>
<evidence type="ECO:0000256" key="4">
    <source>
        <dbReference type="ARBA" id="ARBA00023134"/>
    </source>
</evidence>
<protein>
    <submittedName>
        <fullName evidence="6">Methylmalonyl Co-A mutase-associated GTPase MeaB</fullName>
    </submittedName>
</protein>
<keyword evidence="5" id="KW-0143">Chaperone</keyword>
<evidence type="ECO:0000256" key="5">
    <source>
        <dbReference type="ARBA" id="ARBA00023186"/>
    </source>
</evidence>
<dbReference type="InterPro" id="IPR005129">
    <property type="entry name" value="GTPase_ArgK"/>
</dbReference>
<evidence type="ECO:0000256" key="1">
    <source>
        <dbReference type="ARBA" id="ARBA00009625"/>
    </source>
</evidence>
<reference evidence="6 7" key="1">
    <citation type="submission" date="2019-07" db="EMBL/GenBank/DDBJ databases">
        <title>Whole genome shotgun sequence of Aneurinibacillus danicus NBRC 102444.</title>
        <authorList>
            <person name="Hosoyama A."/>
            <person name="Uohara A."/>
            <person name="Ohji S."/>
            <person name="Ichikawa N."/>
        </authorList>
    </citation>
    <scope>NUCLEOTIDE SEQUENCE [LARGE SCALE GENOMIC DNA]</scope>
    <source>
        <strain evidence="6 7">NBRC 102444</strain>
    </source>
</reference>
<dbReference type="OrthoDB" id="9778292at2"/>
<dbReference type="Gene3D" id="1.20.5.170">
    <property type="match status" value="1"/>
</dbReference>
<keyword evidence="2" id="KW-0547">Nucleotide-binding</keyword>
<gene>
    <name evidence="6" type="ORF">ADA01nite_19400</name>
</gene>
<dbReference type="PANTHER" id="PTHR43087">
    <property type="entry name" value="LYSINE/ARGININE/ORNITHINE TRANSPORT SYSTEM KINASE"/>
    <property type="match status" value="1"/>
</dbReference>
<evidence type="ECO:0000313" key="7">
    <source>
        <dbReference type="Proteomes" id="UP000321157"/>
    </source>
</evidence>
<comment type="similarity">
    <text evidence="1">Belongs to the SIMIBI class G3E GTPase family. ArgK/MeaB subfamily.</text>
</comment>
<dbReference type="GO" id="GO:0005525">
    <property type="term" value="F:GTP binding"/>
    <property type="evidence" value="ECO:0007669"/>
    <property type="project" value="UniProtKB-KW"/>
</dbReference>
<dbReference type="NCBIfam" id="TIGR00750">
    <property type="entry name" value="lao"/>
    <property type="match status" value="1"/>
</dbReference>
<keyword evidence="4" id="KW-0342">GTP-binding</keyword>
<evidence type="ECO:0000313" key="6">
    <source>
        <dbReference type="EMBL" id="GEN34480.1"/>
    </source>
</evidence>
<dbReference type="InterPro" id="IPR052040">
    <property type="entry name" value="GTPase/Isobutyryl-CoA_mutase"/>
</dbReference>
<dbReference type="RefSeq" id="WP_146809753.1">
    <property type="nucleotide sequence ID" value="NZ_BJXX01000081.1"/>
</dbReference>
<dbReference type="InterPro" id="IPR027417">
    <property type="entry name" value="P-loop_NTPase"/>
</dbReference>